<evidence type="ECO:0000313" key="3">
    <source>
        <dbReference type="Proteomes" id="UP001529510"/>
    </source>
</evidence>
<protein>
    <submittedName>
        <fullName evidence="2">Uncharacterized protein</fullName>
    </submittedName>
</protein>
<feature type="region of interest" description="Disordered" evidence="1">
    <location>
        <begin position="110"/>
        <end position="146"/>
    </location>
</feature>
<dbReference type="EMBL" id="JAMKFB020000016">
    <property type="protein sequence ID" value="KAL0172204.1"/>
    <property type="molecule type" value="Genomic_DNA"/>
</dbReference>
<keyword evidence="3" id="KW-1185">Reference proteome</keyword>
<accession>A0ABD0PDP6</accession>
<comment type="caution">
    <text evidence="2">The sequence shown here is derived from an EMBL/GenBank/DDBJ whole genome shotgun (WGS) entry which is preliminary data.</text>
</comment>
<feature type="compositionally biased region" description="Low complexity" evidence="1">
    <location>
        <begin position="116"/>
        <end position="126"/>
    </location>
</feature>
<reference evidence="2 3" key="1">
    <citation type="submission" date="2024-05" db="EMBL/GenBank/DDBJ databases">
        <title>Genome sequencing and assembly of Indian major carp, Cirrhinus mrigala (Hamilton, 1822).</title>
        <authorList>
            <person name="Mohindra V."/>
            <person name="Chowdhury L.M."/>
            <person name="Lal K."/>
            <person name="Jena J.K."/>
        </authorList>
    </citation>
    <scope>NUCLEOTIDE SEQUENCE [LARGE SCALE GENOMIC DNA]</scope>
    <source>
        <strain evidence="2">CM1030</strain>
        <tissue evidence="2">Blood</tissue>
    </source>
</reference>
<evidence type="ECO:0000313" key="2">
    <source>
        <dbReference type="EMBL" id="KAL0172204.1"/>
    </source>
</evidence>
<sequence>MRCSKSYDAIERVRIELTGYIKSLTFLHSLWVCCSGRVNKVYEQHPSTPPKPSTNMAVQHPHPCDETPVGAGGGGGGEKEEEEERKEEGGVKEKRKSKWWQRLRSFFRAAKKHPKSSSGQGEVEQQQQDDREKRKVAWAGRSSDGK</sequence>
<name>A0ABD0PDP6_CIRMR</name>
<dbReference type="AlphaFoldDB" id="A0ABD0PDP6"/>
<gene>
    <name evidence="2" type="ORF">M9458_032515</name>
</gene>
<proteinExistence type="predicted"/>
<organism evidence="2 3">
    <name type="scientific">Cirrhinus mrigala</name>
    <name type="common">Mrigala</name>
    <dbReference type="NCBI Taxonomy" id="683832"/>
    <lineage>
        <taxon>Eukaryota</taxon>
        <taxon>Metazoa</taxon>
        <taxon>Chordata</taxon>
        <taxon>Craniata</taxon>
        <taxon>Vertebrata</taxon>
        <taxon>Euteleostomi</taxon>
        <taxon>Actinopterygii</taxon>
        <taxon>Neopterygii</taxon>
        <taxon>Teleostei</taxon>
        <taxon>Ostariophysi</taxon>
        <taxon>Cypriniformes</taxon>
        <taxon>Cyprinidae</taxon>
        <taxon>Labeoninae</taxon>
        <taxon>Labeonini</taxon>
        <taxon>Cirrhinus</taxon>
    </lineage>
</organism>
<evidence type="ECO:0000256" key="1">
    <source>
        <dbReference type="SAM" id="MobiDB-lite"/>
    </source>
</evidence>
<feature type="region of interest" description="Disordered" evidence="1">
    <location>
        <begin position="42"/>
        <end position="97"/>
    </location>
</feature>
<dbReference type="Proteomes" id="UP001529510">
    <property type="component" value="Unassembled WGS sequence"/>
</dbReference>